<feature type="binding site" evidence="22">
    <location>
        <position position="642"/>
    </location>
    <ligand>
        <name>ATP</name>
        <dbReference type="ChEBI" id="CHEBI:30616"/>
    </ligand>
</feature>
<dbReference type="PROSITE" id="PS50948">
    <property type="entry name" value="PAN"/>
    <property type="match status" value="1"/>
</dbReference>
<keyword evidence="14" id="KW-1133">Transmembrane helix</keyword>
<evidence type="ECO:0000256" key="12">
    <source>
        <dbReference type="ARBA" id="ARBA00022777"/>
    </source>
</evidence>
<dbReference type="PANTHER" id="PTHR27002">
    <property type="entry name" value="RECEPTOR-LIKE SERINE/THREONINE-PROTEIN KINASE SD1-8"/>
    <property type="match status" value="1"/>
</dbReference>
<comment type="subcellular location">
    <subcellularLocation>
        <location evidence="1">Cell membrane</location>
        <topology evidence="1">Single-pass type I membrane protein</topology>
    </subcellularLocation>
</comment>
<dbReference type="FunFam" id="1.10.510.10:FF:000345">
    <property type="entry name" value="G-type lectin S-receptor-like serine/threonine-protein kinase"/>
    <property type="match status" value="1"/>
</dbReference>
<evidence type="ECO:0000256" key="13">
    <source>
        <dbReference type="ARBA" id="ARBA00022840"/>
    </source>
</evidence>
<evidence type="ECO:0000256" key="1">
    <source>
        <dbReference type="ARBA" id="ARBA00004251"/>
    </source>
</evidence>
<comment type="caution">
    <text evidence="21">Lacks conserved residue(s) required for the propagation of feature annotation.</text>
</comment>
<keyword evidence="4" id="KW-1003">Cell membrane</keyword>
<dbReference type="PROSITE" id="PS00108">
    <property type="entry name" value="PROTEIN_KINASE_ST"/>
    <property type="match status" value="1"/>
</dbReference>
<dbReference type="CDD" id="cd00028">
    <property type="entry name" value="B_lectin"/>
    <property type="match status" value="1"/>
</dbReference>
<dbReference type="PROSITE" id="PS50026">
    <property type="entry name" value="EGF_3"/>
    <property type="match status" value="1"/>
</dbReference>
<evidence type="ECO:0000256" key="17">
    <source>
        <dbReference type="ARBA" id="ARBA00023170"/>
    </source>
</evidence>
<evidence type="ECO:0000256" key="19">
    <source>
        <dbReference type="ARBA" id="ARBA00047899"/>
    </source>
</evidence>
<organism evidence="27 28">
    <name type="scientific">Brassica carinata</name>
    <name type="common">Ethiopian mustard</name>
    <name type="synonym">Abyssinian cabbage</name>
    <dbReference type="NCBI Taxonomy" id="52824"/>
    <lineage>
        <taxon>Eukaryota</taxon>
        <taxon>Viridiplantae</taxon>
        <taxon>Streptophyta</taxon>
        <taxon>Embryophyta</taxon>
        <taxon>Tracheophyta</taxon>
        <taxon>Spermatophyta</taxon>
        <taxon>Magnoliopsida</taxon>
        <taxon>eudicotyledons</taxon>
        <taxon>Gunneridae</taxon>
        <taxon>Pentapetalae</taxon>
        <taxon>rosids</taxon>
        <taxon>malvids</taxon>
        <taxon>Brassicales</taxon>
        <taxon>Brassicaceae</taxon>
        <taxon>Brassiceae</taxon>
        <taxon>Brassica</taxon>
    </lineage>
</organism>
<dbReference type="GO" id="GO:0045087">
    <property type="term" value="P:innate immune response"/>
    <property type="evidence" value="ECO:0007669"/>
    <property type="project" value="UniProtKB-ARBA"/>
</dbReference>
<dbReference type="SMART" id="SM00108">
    <property type="entry name" value="B_lectin"/>
    <property type="match status" value="1"/>
</dbReference>
<dbReference type="InterPro" id="IPR011009">
    <property type="entry name" value="Kinase-like_dom_sf"/>
</dbReference>
<dbReference type="Pfam" id="PF00954">
    <property type="entry name" value="S_locus_glycop"/>
    <property type="match status" value="1"/>
</dbReference>
<dbReference type="PROSITE" id="PS50011">
    <property type="entry name" value="PROTEIN_KINASE_DOM"/>
    <property type="match status" value="1"/>
</dbReference>
<evidence type="ECO:0000256" key="20">
    <source>
        <dbReference type="ARBA" id="ARBA00048679"/>
    </source>
</evidence>
<evidence type="ECO:0000259" key="25">
    <source>
        <dbReference type="PROSITE" id="PS50927"/>
    </source>
</evidence>
<keyword evidence="5" id="KW-0723">Serine/threonine-protein kinase</keyword>
<dbReference type="AlphaFoldDB" id="A0A8X7USS2"/>
<keyword evidence="12" id="KW-0418">Kinase</keyword>
<evidence type="ECO:0000256" key="22">
    <source>
        <dbReference type="PROSITE-ProRule" id="PRU10141"/>
    </source>
</evidence>
<dbReference type="InterPro" id="IPR001480">
    <property type="entry name" value="Bulb-type_lectin_dom"/>
</dbReference>
<dbReference type="InterPro" id="IPR000742">
    <property type="entry name" value="EGF"/>
</dbReference>
<evidence type="ECO:0000259" key="24">
    <source>
        <dbReference type="PROSITE" id="PS50026"/>
    </source>
</evidence>
<feature type="domain" description="Protein kinase" evidence="23">
    <location>
        <begin position="614"/>
        <end position="903"/>
    </location>
</feature>
<evidence type="ECO:0000256" key="10">
    <source>
        <dbReference type="ARBA" id="ARBA00022734"/>
    </source>
</evidence>
<evidence type="ECO:0000256" key="21">
    <source>
        <dbReference type="PROSITE-ProRule" id="PRU00076"/>
    </source>
</evidence>
<dbReference type="PROSITE" id="PS50927">
    <property type="entry name" value="BULB_LECTIN"/>
    <property type="match status" value="1"/>
</dbReference>
<keyword evidence="3" id="KW-0713">Self-incompatibility</keyword>
<evidence type="ECO:0000256" key="3">
    <source>
        <dbReference type="ARBA" id="ARBA00022471"/>
    </source>
</evidence>
<dbReference type="Pfam" id="PF01453">
    <property type="entry name" value="B_lectin"/>
    <property type="match status" value="1"/>
</dbReference>
<dbReference type="InterPro" id="IPR008271">
    <property type="entry name" value="Ser/Thr_kinase_AS"/>
</dbReference>
<dbReference type="InterPro" id="IPR000858">
    <property type="entry name" value="S_locus_glycoprot_dom"/>
</dbReference>
<dbReference type="InterPro" id="IPR036426">
    <property type="entry name" value="Bulb-type_lectin_dom_sf"/>
</dbReference>
<comment type="catalytic activity">
    <reaction evidence="19">
        <text>L-threonyl-[protein] + ATP = O-phospho-L-threonyl-[protein] + ADP + H(+)</text>
        <dbReference type="Rhea" id="RHEA:46608"/>
        <dbReference type="Rhea" id="RHEA-COMP:11060"/>
        <dbReference type="Rhea" id="RHEA-COMP:11605"/>
        <dbReference type="ChEBI" id="CHEBI:15378"/>
        <dbReference type="ChEBI" id="CHEBI:30013"/>
        <dbReference type="ChEBI" id="CHEBI:30616"/>
        <dbReference type="ChEBI" id="CHEBI:61977"/>
        <dbReference type="ChEBI" id="CHEBI:456216"/>
        <dbReference type="EC" id="2.7.11.1"/>
    </reaction>
</comment>
<keyword evidence="8" id="KW-0812">Transmembrane</keyword>
<dbReference type="GO" id="GO:0060320">
    <property type="term" value="P:rejection of self pollen"/>
    <property type="evidence" value="ECO:0007669"/>
    <property type="project" value="UniProtKB-KW"/>
</dbReference>
<evidence type="ECO:0000256" key="18">
    <source>
        <dbReference type="ARBA" id="ARBA00023180"/>
    </source>
</evidence>
<dbReference type="InterPro" id="IPR017441">
    <property type="entry name" value="Protein_kinase_ATP_BS"/>
</dbReference>
<evidence type="ECO:0000256" key="5">
    <source>
        <dbReference type="ARBA" id="ARBA00022527"/>
    </source>
</evidence>
<dbReference type="Pfam" id="PF07714">
    <property type="entry name" value="PK_Tyr_Ser-Thr"/>
    <property type="match status" value="1"/>
</dbReference>
<evidence type="ECO:0000256" key="15">
    <source>
        <dbReference type="ARBA" id="ARBA00023136"/>
    </source>
</evidence>
<keyword evidence="11 22" id="KW-0547">Nucleotide-binding</keyword>
<evidence type="ECO:0000256" key="9">
    <source>
        <dbReference type="ARBA" id="ARBA00022729"/>
    </source>
</evidence>
<gene>
    <name evidence="27" type="ORF">Bca52824_048025</name>
</gene>
<comment type="caution">
    <text evidence="27">The sequence shown here is derived from an EMBL/GenBank/DDBJ whole genome shotgun (WGS) entry which is preliminary data.</text>
</comment>
<dbReference type="InterPro" id="IPR003609">
    <property type="entry name" value="Pan_app"/>
</dbReference>
<accession>A0A8X7USS2</accession>
<feature type="domain" description="EGF-like" evidence="24">
    <location>
        <begin position="414"/>
        <end position="453"/>
    </location>
</feature>
<dbReference type="OrthoDB" id="1910371at2759"/>
<evidence type="ECO:0000256" key="6">
    <source>
        <dbReference type="ARBA" id="ARBA00022553"/>
    </source>
</evidence>
<evidence type="ECO:0000256" key="14">
    <source>
        <dbReference type="ARBA" id="ARBA00022989"/>
    </source>
</evidence>
<dbReference type="GO" id="GO:0030246">
    <property type="term" value="F:carbohydrate binding"/>
    <property type="evidence" value="ECO:0007669"/>
    <property type="project" value="UniProtKB-KW"/>
</dbReference>
<dbReference type="CDD" id="cd14066">
    <property type="entry name" value="STKc_IRAK"/>
    <property type="match status" value="1"/>
</dbReference>
<dbReference type="Proteomes" id="UP000886595">
    <property type="component" value="Unassembled WGS sequence"/>
</dbReference>
<feature type="domain" description="Bulb-type lectin" evidence="25">
    <location>
        <begin position="151"/>
        <end position="272"/>
    </location>
</feature>
<evidence type="ECO:0000256" key="2">
    <source>
        <dbReference type="ARBA" id="ARBA00012513"/>
    </source>
</evidence>
<evidence type="ECO:0000256" key="11">
    <source>
        <dbReference type="ARBA" id="ARBA00022741"/>
    </source>
</evidence>
<dbReference type="PROSITE" id="PS00107">
    <property type="entry name" value="PROTEIN_KINASE_ATP"/>
    <property type="match status" value="1"/>
</dbReference>
<dbReference type="InterPro" id="IPR000719">
    <property type="entry name" value="Prot_kinase_dom"/>
</dbReference>
<keyword evidence="18" id="KW-0325">Glycoprotein</keyword>
<dbReference type="PANTHER" id="PTHR27002:SF932">
    <property type="entry name" value="RECEPTOR-LIKE SERINE_THREONINE-PROTEIN KINASE"/>
    <property type="match status" value="1"/>
</dbReference>
<dbReference type="FunFam" id="3.30.200.20:FF:000330">
    <property type="entry name" value="G-type lectin S-receptor-like serine/threonine-protein kinase At4g03230"/>
    <property type="match status" value="1"/>
</dbReference>
<dbReference type="Gene3D" id="1.10.510.10">
    <property type="entry name" value="Transferase(Phosphotransferase) domain 1"/>
    <property type="match status" value="1"/>
</dbReference>
<evidence type="ECO:0000256" key="7">
    <source>
        <dbReference type="ARBA" id="ARBA00022679"/>
    </source>
</evidence>
<comment type="catalytic activity">
    <reaction evidence="20">
        <text>L-seryl-[protein] + ATP = O-phospho-L-seryl-[protein] + ADP + H(+)</text>
        <dbReference type="Rhea" id="RHEA:17989"/>
        <dbReference type="Rhea" id="RHEA-COMP:9863"/>
        <dbReference type="Rhea" id="RHEA-COMP:11604"/>
        <dbReference type="ChEBI" id="CHEBI:15378"/>
        <dbReference type="ChEBI" id="CHEBI:29999"/>
        <dbReference type="ChEBI" id="CHEBI:30616"/>
        <dbReference type="ChEBI" id="CHEBI:83421"/>
        <dbReference type="ChEBI" id="CHEBI:456216"/>
        <dbReference type="EC" id="2.7.11.1"/>
    </reaction>
</comment>
<dbReference type="GO" id="GO:0004674">
    <property type="term" value="F:protein serine/threonine kinase activity"/>
    <property type="evidence" value="ECO:0007669"/>
    <property type="project" value="UniProtKB-KW"/>
</dbReference>
<evidence type="ECO:0000256" key="16">
    <source>
        <dbReference type="ARBA" id="ARBA00023157"/>
    </source>
</evidence>
<keyword evidence="6" id="KW-0597">Phosphoprotein</keyword>
<keyword evidence="17" id="KW-0675">Receptor</keyword>
<keyword evidence="21" id="KW-0245">EGF-like domain</keyword>
<dbReference type="SMART" id="SM00473">
    <property type="entry name" value="PAN_AP"/>
    <property type="match status" value="1"/>
</dbReference>
<dbReference type="Pfam" id="PF08276">
    <property type="entry name" value="PAN_2"/>
    <property type="match status" value="1"/>
</dbReference>
<keyword evidence="7" id="KW-0808">Transferase</keyword>
<dbReference type="SUPFAM" id="SSF56112">
    <property type="entry name" value="Protein kinase-like (PK-like)"/>
    <property type="match status" value="1"/>
</dbReference>
<keyword evidence="28" id="KW-1185">Reference proteome</keyword>
<reference evidence="27 28" key="1">
    <citation type="submission" date="2020-02" db="EMBL/GenBank/DDBJ databases">
        <authorList>
            <person name="Ma Q."/>
            <person name="Huang Y."/>
            <person name="Song X."/>
            <person name="Pei D."/>
        </authorList>
    </citation>
    <scope>NUCLEOTIDE SEQUENCE [LARGE SCALE GENOMIC DNA]</scope>
    <source>
        <strain evidence="27">Sxm20200214</strain>
        <tissue evidence="27">Leaf</tissue>
    </source>
</reference>
<keyword evidence="10" id="KW-0430">Lectin</keyword>
<evidence type="ECO:0000256" key="8">
    <source>
        <dbReference type="ARBA" id="ARBA00022692"/>
    </source>
</evidence>
<dbReference type="CDD" id="cd01098">
    <property type="entry name" value="PAN_AP_plant"/>
    <property type="match status" value="1"/>
</dbReference>
<dbReference type="EC" id="2.7.11.1" evidence="2"/>
<dbReference type="EMBL" id="JAAMPC010000010">
    <property type="protein sequence ID" value="KAG2288421.1"/>
    <property type="molecule type" value="Genomic_DNA"/>
</dbReference>
<sequence length="928" mass="105085">MTEVEEFKSKNLCSKGQKLQAWNLWSQGKTKELIDPTVKDTQDVNEAMRCIHVGMLCTRDSVIYRPNISSVLLMLESRIIHLPRPRKPTFHSFLNTGEIVDGQDVATVNDITLTTVISDDQILSNMAESNRDLTLVTTLLILLQLCRMVSCTTITRNLTIRDGDSLISVGEIFELGFVSPKNSTLRYVGIWYKNIDPRTIVWVANRETPLSDHNGALKIADDGNLVVVNGQNNTVWSTNVHPKLNNTVAGLLETGDLVLYSDSDRDTKYWESFNNPTDTFLPGMRVRVNPSMGENRAFVPWKSETDPSPGRYSMGIDPLGAIEIVIWEGETRKWRSGPWNSAIFTGVPDMFRVTNYIHGFKLSSPPDPDGSVFFTYVPSNKDDLLRFRIRFDGIVEQLIWNRDARNWTSLQVKPSKECEKYNRCGNYSVCNDSKDFDSGKCSCIYGFEPAYRNQWNKGNFSGGCKRRVSLNCSQSRFAKKVDGFRVLKGMKVPDFGSVVSVNNSETCKDVCLRDCSCNAYEVVPGIGCMIWTRDLVDMEHFEYGGNNVNIRLAASEIDILWNKEDNALLDIRENRDYSVKSLSSLNEVLMGDQVDTPDLPTFSFHSVASATGGFSEENKLGQGGFGTVYKGNFSEGREMAVKRLSGKSMQGLDEFKNEILLIAKLQHRNLVRLLGCCIENNEKILIYEYMPNNSLDRFLFDESKRMSLEWRKRWDIIGGIARGLLYLHRDSRLKIIHRDLKASNILLDKEMKPKISDFGMARIFNYRQDQANTIRVVGTYGYMAPEYAMEGMFSEKSDVYSFGVLILEIVSGSKNVSFRGSEHRSLIGYAWNLWSQGKTKELIDPTIKEIRDVNEAIRCIHVGMLCTQDSVIHRPNMGSVLLMLESQTSHLPRPRQPTFHSFLNFGEIVEGKEVATVNDITLTTVVGR</sequence>
<protein>
    <recommendedName>
        <fullName evidence="2">non-specific serine/threonine protein kinase</fullName>
        <ecNumber evidence="2">2.7.11.1</ecNumber>
    </recommendedName>
</protein>
<name>A0A8X7USS2_BRACI</name>
<keyword evidence="13 22" id="KW-0067">ATP-binding</keyword>
<evidence type="ECO:0000259" key="26">
    <source>
        <dbReference type="PROSITE" id="PS50948"/>
    </source>
</evidence>
<evidence type="ECO:0000313" key="27">
    <source>
        <dbReference type="EMBL" id="KAG2288421.1"/>
    </source>
</evidence>
<dbReference type="GO" id="GO:0005886">
    <property type="term" value="C:plasma membrane"/>
    <property type="evidence" value="ECO:0007669"/>
    <property type="project" value="UniProtKB-SubCell"/>
</dbReference>
<dbReference type="FunFam" id="2.90.10.10:FF:000029">
    <property type="entry name" value="G-type lectin S-receptor-like serine/threonine-protein kinase"/>
    <property type="match status" value="1"/>
</dbReference>
<feature type="disulfide bond" evidence="21">
    <location>
        <begin position="424"/>
        <end position="441"/>
    </location>
</feature>
<keyword evidence="16 21" id="KW-1015">Disulfide bond</keyword>
<dbReference type="GO" id="GO:0005524">
    <property type="term" value="F:ATP binding"/>
    <property type="evidence" value="ECO:0007669"/>
    <property type="project" value="UniProtKB-UniRule"/>
</dbReference>
<keyword evidence="15" id="KW-0472">Membrane</keyword>
<evidence type="ECO:0000259" key="23">
    <source>
        <dbReference type="PROSITE" id="PS50011"/>
    </source>
</evidence>
<keyword evidence="9" id="KW-0732">Signal</keyword>
<dbReference type="Gene3D" id="3.30.200.20">
    <property type="entry name" value="Phosphorylase Kinase, domain 1"/>
    <property type="match status" value="1"/>
</dbReference>
<evidence type="ECO:0000256" key="4">
    <source>
        <dbReference type="ARBA" id="ARBA00022475"/>
    </source>
</evidence>
<evidence type="ECO:0000313" key="28">
    <source>
        <dbReference type="Proteomes" id="UP000886595"/>
    </source>
</evidence>
<dbReference type="SUPFAM" id="SSF51110">
    <property type="entry name" value="alpha-D-mannose-specific plant lectins"/>
    <property type="match status" value="1"/>
</dbReference>
<dbReference type="InterPro" id="IPR001245">
    <property type="entry name" value="Ser-Thr/Tyr_kinase_cat_dom"/>
</dbReference>
<dbReference type="SMART" id="SM00220">
    <property type="entry name" value="S_TKc"/>
    <property type="match status" value="1"/>
</dbReference>
<feature type="domain" description="Apple" evidence="26">
    <location>
        <begin position="472"/>
        <end position="554"/>
    </location>
</feature>
<proteinExistence type="predicted"/>
<dbReference type="Gene3D" id="2.90.10.10">
    <property type="entry name" value="Bulb-type lectin domain"/>
    <property type="match status" value="1"/>
</dbReference>